<name>V6SQE0_9FLAO</name>
<evidence type="ECO:0000256" key="2">
    <source>
        <dbReference type="SAM" id="SignalP"/>
    </source>
</evidence>
<dbReference type="EMBL" id="AVGG01000005">
    <property type="protein sequence ID" value="ESU28851.1"/>
    <property type="molecule type" value="Genomic_DNA"/>
</dbReference>
<feature type="domain" description="Secretion system C-terminal sorting" evidence="3">
    <location>
        <begin position="511"/>
        <end position="583"/>
    </location>
</feature>
<dbReference type="InterPro" id="IPR026444">
    <property type="entry name" value="Secre_tail"/>
</dbReference>
<dbReference type="PATRIC" id="fig|1341181.4.peg.1426"/>
<organism evidence="4 5">
    <name type="scientific">Flavobacterium limnosediminis JC2902</name>
    <dbReference type="NCBI Taxonomy" id="1341181"/>
    <lineage>
        <taxon>Bacteria</taxon>
        <taxon>Pseudomonadati</taxon>
        <taxon>Bacteroidota</taxon>
        <taxon>Flavobacteriia</taxon>
        <taxon>Flavobacteriales</taxon>
        <taxon>Flavobacteriaceae</taxon>
        <taxon>Flavobacterium</taxon>
    </lineage>
</organism>
<dbReference type="Pfam" id="PF18962">
    <property type="entry name" value="Por_Secre_tail"/>
    <property type="match status" value="1"/>
</dbReference>
<evidence type="ECO:0000313" key="4">
    <source>
        <dbReference type="EMBL" id="ESU28851.1"/>
    </source>
</evidence>
<protein>
    <recommendedName>
        <fullName evidence="3">Secretion system C-terminal sorting domain-containing protein</fullName>
    </recommendedName>
</protein>
<dbReference type="STRING" id="1341181.FLJC2902T_14480"/>
<dbReference type="Proteomes" id="UP000018004">
    <property type="component" value="Unassembled WGS sequence"/>
</dbReference>
<dbReference type="RefSeq" id="WP_023579087.1">
    <property type="nucleotide sequence ID" value="NZ_AVGG01000005.1"/>
</dbReference>
<keyword evidence="5" id="KW-1185">Reference proteome</keyword>
<evidence type="ECO:0000313" key="5">
    <source>
        <dbReference type="Proteomes" id="UP000018004"/>
    </source>
</evidence>
<keyword evidence="1 2" id="KW-0732">Signal</keyword>
<feature type="chain" id="PRO_5004750926" description="Secretion system C-terminal sorting domain-containing protein" evidence="2">
    <location>
        <begin position="26"/>
        <end position="585"/>
    </location>
</feature>
<dbReference type="eggNOG" id="ENOG5030XNM">
    <property type="taxonomic scope" value="Bacteria"/>
</dbReference>
<dbReference type="NCBIfam" id="TIGR04183">
    <property type="entry name" value="Por_Secre_tail"/>
    <property type="match status" value="1"/>
</dbReference>
<reference evidence="4 5" key="1">
    <citation type="submission" date="2013-08" db="EMBL/GenBank/DDBJ databases">
        <title>Flavobacterium limnosediminis JC2902 genome sequencing.</title>
        <authorList>
            <person name="Lee K."/>
            <person name="Yi H."/>
            <person name="Park S."/>
            <person name="Chun J."/>
        </authorList>
    </citation>
    <scope>NUCLEOTIDE SEQUENCE [LARGE SCALE GENOMIC DNA]</scope>
    <source>
        <strain evidence="4 5">JC2902</strain>
    </source>
</reference>
<feature type="signal peptide" evidence="2">
    <location>
        <begin position="1"/>
        <end position="25"/>
    </location>
</feature>
<accession>V6SQE0</accession>
<comment type="caution">
    <text evidence="4">The sequence shown here is derived from an EMBL/GenBank/DDBJ whole genome shotgun (WGS) entry which is preliminary data.</text>
</comment>
<evidence type="ECO:0000256" key="1">
    <source>
        <dbReference type="ARBA" id="ARBA00022729"/>
    </source>
</evidence>
<proteinExistence type="predicted"/>
<sequence>MKLTKFFFVLSFFLSLATSSGQVTVQISNLKVGGVAVTNNTVNFNGSSSLSISLDVNLSTFNGDSNNTFGNTYIFFKASGSETETQVGFATNTFVVTYPPFVSQTTYTSTRSFGSITLNASNFFASGGVLYAKYINNNNSNYTSSNISVIGGTRTTPSPQSNTICCNQTIRYGDKPGTITGSNIVMNGQVGLEWIVSSGSPLSHDDLRGSTALKPDYLFQTTTYKRKVTYYSSPQSVSISSPVTITVVPTPIMSNTIYTNAITMGDDSYEIREGSPVQFNGLGTYVNLNILADPFHVADRSDALVNVEDFQWQYKSGDSGAYWNDIPNAVLPYLDGFTMPSDNLSGSYYIRRIAKYQGISKVSNVLKIVTVKASDSNTVCCSQLLEAVASAGFQSPSVITGSTPVYSVNDGGYYASPSSVSFSYQWQQQSRTSAWSDISGATSMDFLPPAISTFSTIINYRRVVKVSYWKGFSHRSYVTYSNGVSVATPPGGVRSKVGVEDKGGIDLDCAIYPNPTSSVLNISGISDVLNINIRMVNSLGQEIKMNFVNKDKNLISADVSDLQNGVYYMIFEKGSNVVLKKFIKN</sequence>
<dbReference type="AlphaFoldDB" id="V6SQE0"/>
<dbReference type="OrthoDB" id="1345775at2"/>
<evidence type="ECO:0000259" key="3">
    <source>
        <dbReference type="Pfam" id="PF18962"/>
    </source>
</evidence>
<gene>
    <name evidence="4" type="ORF">FLJC2902T_14480</name>
</gene>